<gene>
    <name evidence="1" type="ORF">BDY17DRAFT_125340</name>
</gene>
<evidence type="ECO:0000313" key="1">
    <source>
        <dbReference type="EMBL" id="KAF2484297.1"/>
    </source>
</evidence>
<sequence>MCHNGSAKCRSPDRCSGREGGDLVFNCFHTSATADHQVRLHRCGANPAVVLIGSTRPSLGAHSHPRDKSWPTTVAPAAVWAGGGCRAASMPWPRIHWRAEVTGTSTGIWGSAKEMR</sequence>
<name>A0A6A6PYJ9_9PEZI</name>
<evidence type="ECO:0000313" key="2">
    <source>
        <dbReference type="Proteomes" id="UP000799767"/>
    </source>
</evidence>
<dbReference type="GeneID" id="54470355"/>
<accession>A0A6A6PYJ9</accession>
<keyword evidence="2" id="KW-1185">Reference proteome</keyword>
<dbReference type="Proteomes" id="UP000799767">
    <property type="component" value="Unassembled WGS sequence"/>
</dbReference>
<dbReference type="EMBL" id="MU001634">
    <property type="protein sequence ID" value="KAF2484297.1"/>
    <property type="molecule type" value="Genomic_DNA"/>
</dbReference>
<dbReference type="RefSeq" id="XP_033590866.1">
    <property type="nucleotide sequence ID" value="XM_033729353.1"/>
</dbReference>
<reference evidence="1" key="1">
    <citation type="journal article" date="2020" name="Stud. Mycol.">
        <title>101 Dothideomycetes genomes: a test case for predicting lifestyles and emergence of pathogens.</title>
        <authorList>
            <person name="Haridas S."/>
            <person name="Albert R."/>
            <person name="Binder M."/>
            <person name="Bloem J."/>
            <person name="Labutti K."/>
            <person name="Salamov A."/>
            <person name="Andreopoulos B."/>
            <person name="Baker S."/>
            <person name="Barry K."/>
            <person name="Bills G."/>
            <person name="Bluhm B."/>
            <person name="Cannon C."/>
            <person name="Castanera R."/>
            <person name="Culley D."/>
            <person name="Daum C."/>
            <person name="Ezra D."/>
            <person name="Gonzalez J."/>
            <person name="Henrissat B."/>
            <person name="Kuo A."/>
            <person name="Liang C."/>
            <person name="Lipzen A."/>
            <person name="Lutzoni F."/>
            <person name="Magnuson J."/>
            <person name="Mondo S."/>
            <person name="Nolan M."/>
            <person name="Ohm R."/>
            <person name="Pangilinan J."/>
            <person name="Park H.-J."/>
            <person name="Ramirez L."/>
            <person name="Alfaro M."/>
            <person name="Sun H."/>
            <person name="Tritt A."/>
            <person name="Yoshinaga Y."/>
            <person name="Zwiers L.-H."/>
            <person name="Turgeon B."/>
            <person name="Goodwin S."/>
            <person name="Spatafora J."/>
            <person name="Crous P."/>
            <person name="Grigoriev I."/>
        </authorList>
    </citation>
    <scope>NUCLEOTIDE SEQUENCE</scope>
    <source>
        <strain evidence="1">CBS 113389</strain>
    </source>
</reference>
<proteinExistence type="predicted"/>
<organism evidence="1 2">
    <name type="scientific">Neohortaea acidophila</name>
    <dbReference type="NCBI Taxonomy" id="245834"/>
    <lineage>
        <taxon>Eukaryota</taxon>
        <taxon>Fungi</taxon>
        <taxon>Dikarya</taxon>
        <taxon>Ascomycota</taxon>
        <taxon>Pezizomycotina</taxon>
        <taxon>Dothideomycetes</taxon>
        <taxon>Dothideomycetidae</taxon>
        <taxon>Mycosphaerellales</taxon>
        <taxon>Teratosphaeriaceae</taxon>
        <taxon>Neohortaea</taxon>
    </lineage>
</organism>
<protein>
    <submittedName>
        <fullName evidence="1">Uncharacterized protein</fullName>
    </submittedName>
</protein>
<dbReference type="AlphaFoldDB" id="A0A6A6PYJ9"/>